<protein>
    <submittedName>
        <fullName evidence="1">Uncharacterized protein</fullName>
    </submittedName>
</protein>
<sequence>IAKRVEVYVGRILKIVHFWVADGPVQFILGKPFLTDPLQILKGRSFWSPLPTPSITKSKQSYLPILPPGIVWIMARTTTFPPSKGTYLRRTPTNLC</sequence>
<dbReference type="AlphaFoldDB" id="A0A0L6U814"/>
<organism evidence="1 2">
    <name type="scientific">Puccinia sorghi</name>
    <dbReference type="NCBI Taxonomy" id="27349"/>
    <lineage>
        <taxon>Eukaryota</taxon>
        <taxon>Fungi</taxon>
        <taxon>Dikarya</taxon>
        <taxon>Basidiomycota</taxon>
        <taxon>Pucciniomycotina</taxon>
        <taxon>Pucciniomycetes</taxon>
        <taxon>Pucciniales</taxon>
        <taxon>Pucciniaceae</taxon>
        <taxon>Puccinia</taxon>
    </lineage>
</organism>
<reference evidence="1 2" key="1">
    <citation type="submission" date="2015-08" db="EMBL/GenBank/DDBJ databases">
        <title>Next Generation Sequencing and Analysis of the Genome of Puccinia sorghi L Schw, the Causal Agent of Maize Common Rust.</title>
        <authorList>
            <person name="Rochi L."/>
            <person name="Burguener G."/>
            <person name="Darino M."/>
            <person name="Turjanski A."/>
            <person name="Kreff E."/>
            <person name="Dieguez M.J."/>
            <person name="Sacco F."/>
        </authorList>
    </citation>
    <scope>NUCLEOTIDE SEQUENCE [LARGE SCALE GENOMIC DNA]</scope>
    <source>
        <strain evidence="1 2">RO10H11247</strain>
    </source>
</reference>
<proteinExistence type="predicted"/>
<evidence type="ECO:0000313" key="2">
    <source>
        <dbReference type="Proteomes" id="UP000037035"/>
    </source>
</evidence>
<dbReference type="VEuPathDB" id="FungiDB:VP01_891g8"/>
<accession>A0A0L6U814</accession>
<comment type="caution">
    <text evidence="1">The sequence shown here is derived from an EMBL/GenBank/DDBJ whole genome shotgun (WGS) entry which is preliminary data.</text>
</comment>
<name>A0A0L6U814_9BASI</name>
<gene>
    <name evidence="1" type="ORF">VP01_891g8</name>
</gene>
<feature type="non-terminal residue" evidence="1">
    <location>
        <position position="1"/>
    </location>
</feature>
<dbReference type="Proteomes" id="UP000037035">
    <property type="component" value="Unassembled WGS sequence"/>
</dbReference>
<evidence type="ECO:0000313" key="1">
    <source>
        <dbReference type="EMBL" id="KNZ44694.1"/>
    </source>
</evidence>
<keyword evidence="2" id="KW-1185">Reference proteome</keyword>
<dbReference type="EMBL" id="LAVV01014515">
    <property type="protein sequence ID" value="KNZ44694.1"/>
    <property type="molecule type" value="Genomic_DNA"/>
</dbReference>